<keyword evidence="1" id="KW-0812">Transmembrane</keyword>
<evidence type="ECO:0000313" key="2">
    <source>
        <dbReference type="EMBL" id="KZD06847.1"/>
    </source>
</evidence>
<dbReference type="Proteomes" id="UP000076167">
    <property type="component" value="Unassembled WGS sequence"/>
</dbReference>
<accession>A0ABR5Y6F2</accession>
<dbReference type="RefSeq" id="WP_063093338.1">
    <property type="nucleotide sequence ID" value="NZ_DFMA01000002.1"/>
</dbReference>
<sequence length="433" mass="48213">MTEEVEQKRPTLEGEAALRLWRQGPDAWNSWIDQHPGWNISFEGVDFSTERDPYGNLSFADYHFGDGNVNFSNATFGKGDVRFFGAIFSGDNVDFSGTNFGDGNVIFYDTAFGHANMYFAGATFGTGNVYFSDAKFGNGDLYFYGTNFGDGDLYFYDTTFGKGEINFSQTQISNLHFSPETTGTSHIKAEGLSIKGRAIFNLPPSAARLKSFNLHSASFDGPLTLRGNLSIIPDLRGTRYSHQVDLSDLKVKLPRISPTLGWPPKLSLVAEDPQDGARLRRLKEIAETNKDHQAALRFSADENRAKRWIETSWFGSVLDMAFSAFSNYGQSILRPSFWLGVIFALSMYAYKAKQIPKLATDGWADWVQAALLSASNSLPFLPQSRELRTGALQALYDTTDPSSFIDALMITQGVLSFIFLFLIGLGLRNRFRL</sequence>
<name>A0ABR5Y6F2_9PROT</name>
<evidence type="ECO:0008006" key="4">
    <source>
        <dbReference type="Google" id="ProtNLM"/>
    </source>
</evidence>
<protein>
    <recommendedName>
        <fullName evidence="4">Pentapeptide repeat-containing protein</fullName>
    </recommendedName>
</protein>
<keyword evidence="3" id="KW-1185">Reference proteome</keyword>
<keyword evidence="1" id="KW-0472">Membrane</keyword>
<gene>
    <name evidence="2" type="ORF">AUP40_08410</name>
</gene>
<proteinExistence type="predicted"/>
<keyword evidence="1" id="KW-1133">Transmembrane helix</keyword>
<feature type="transmembrane region" description="Helical" evidence="1">
    <location>
        <begin position="402"/>
        <end position="427"/>
    </location>
</feature>
<comment type="caution">
    <text evidence="2">The sequence shown here is derived from an EMBL/GenBank/DDBJ whole genome shotgun (WGS) entry which is preliminary data.</text>
</comment>
<evidence type="ECO:0000313" key="3">
    <source>
        <dbReference type="Proteomes" id="UP000076167"/>
    </source>
</evidence>
<organism evidence="2 3">
    <name type="scientific">Thalassospira xiamenensis</name>
    <dbReference type="NCBI Taxonomy" id="220697"/>
    <lineage>
        <taxon>Bacteria</taxon>
        <taxon>Pseudomonadati</taxon>
        <taxon>Pseudomonadota</taxon>
        <taxon>Alphaproteobacteria</taxon>
        <taxon>Rhodospirillales</taxon>
        <taxon>Thalassospiraceae</taxon>
        <taxon>Thalassospira</taxon>
    </lineage>
</organism>
<evidence type="ECO:0000256" key="1">
    <source>
        <dbReference type="SAM" id="Phobius"/>
    </source>
</evidence>
<dbReference type="EMBL" id="LPXL01000003">
    <property type="protein sequence ID" value="KZD06847.1"/>
    <property type="molecule type" value="Genomic_DNA"/>
</dbReference>
<reference evidence="2 3" key="1">
    <citation type="submission" date="2015-12" db="EMBL/GenBank/DDBJ databases">
        <title>Genome sequence of Thalassospira xiamenensis MCCC 1A03005.</title>
        <authorList>
            <person name="Lu L."/>
            <person name="Lai Q."/>
            <person name="Shao Z."/>
            <person name="Qian P."/>
        </authorList>
    </citation>
    <scope>NUCLEOTIDE SEQUENCE [LARGE SCALE GENOMIC DNA]</scope>
    <source>
        <strain evidence="2 3">MCCC 1A03005</strain>
    </source>
</reference>